<proteinExistence type="predicted"/>
<name>A0A803N665_CHEQI</name>
<dbReference type="Gramene" id="AUR62041128-RA">
    <property type="protein sequence ID" value="AUR62041128-RA:cds"/>
    <property type="gene ID" value="AUR62041128"/>
</dbReference>
<evidence type="ECO:0000256" key="1">
    <source>
        <dbReference type="SAM" id="MobiDB-lite"/>
    </source>
</evidence>
<dbReference type="AlphaFoldDB" id="A0A803N665"/>
<feature type="compositionally biased region" description="Basic and acidic residues" evidence="1">
    <location>
        <begin position="98"/>
        <end position="115"/>
    </location>
</feature>
<evidence type="ECO:0000313" key="4">
    <source>
        <dbReference type="Proteomes" id="UP000596660"/>
    </source>
</evidence>
<feature type="compositionally biased region" description="Basic residues" evidence="1">
    <location>
        <begin position="116"/>
        <end position="130"/>
    </location>
</feature>
<sequence length="399" mass="44316">MEDGKVRIEKFDGKDFGFWKMQIEDYLHQRDLYQPLEETKPSAMKEEDWKVLDRKALGVVILSLSRNVAYNVKDEKTTAGLIKTLSMRALEEENPGSHPERHMRLRVGEGEDNKGHVKRSCPKIKKKGKGKSQGSDEDEDASTNSVTEYDSDALCVSTECFVDAWVLDSGSSVHSTPCKELFRRFKSEKLEDVHLVNGECVKVMGSGDVSVKLTNGGFLELKDVMYIPKLKKSLISVCKLDKAGYKVVFERGSWRIVKGALVEAHWKLNGSLYTSGNTCVGVEGGCDTLKMVSFGETSQNKGAHMGVVSDVKKTHKDVVWVKIVHKGVAHEKLAKGVVFGWEHGRNALQTKGKDKSSCVVMDGVKFGWEHGGNARRTKKNSITCDGDSGLDETSVLLPW</sequence>
<protein>
    <recommendedName>
        <fullName evidence="2">Retrovirus-related Pol polyprotein from transposon TNT 1-94-like beta-barrel domain-containing protein</fullName>
    </recommendedName>
</protein>
<dbReference type="EnsemblPlants" id="AUR62041128-RA">
    <property type="protein sequence ID" value="AUR62041128-RA:cds"/>
    <property type="gene ID" value="AUR62041128"/>
</dbReference>
<feature type="region of interest" description="Disordered" evidence="1">
    <location>
        <begin position="90"/>
        <end position="144"/>
    </location>
</feature>
<dbReference type="PANTHER" id="PTHR47592:SF27">
    <property type="entry name" value="OS08G0421700 PROTEIN"/>
    <property type="match status" value="1"/>
</dbReference>
<feature type="domain" description="Retrovirus-related Pol polyprotein from transposon TNT 1-94-like beta-barrel" evidence="2">
    <location>
        <begin position="165"/>
        <end position="245"/>
    </location>
</feature>
<reference evidence="3" key="2">
    <citation type="submission" date="2021-03" db="UniProtKB">
        <authorList>
            <consortium name="EnsemblPlants"/>
        </authorList>
    </citation>
    <scope>IDENTIFICATION</scope>
</reference>
<reference evidence="3" key="1">
    <citation type="journal article" date="2017" name="Nature">
        <title>The genome of Chenopodium quinoa.</title>
        <authorList>
            <person name="Jarvis D.E."/>
            <person name="Ho Y.S."/>
            <person name="Lightfoot D.J."/>
            <person name="Schmoeckel S.M."/>
            <person name="Li B."/>
            <person name="Borm T.J.A."/>
            <person name="Ohyanagi H."/>
            <person name="Mineta K."/>
            <person name="Michell C.T."/>
            <person name="Saber N."/>
            <person name="Kharbatia N.M."/>
            <person name="Rupper R.R."/>
            <person name="Sharp A.R."/>
            <person name="Dally N."/>
            <person name="Boughton B.A."/>
            <person name="Woo Y.H."/>
            <person name="Gao G."/>
            <person name="Schijlen E.G.W.M."/>
            <person name="Guo X."/>
            <person name="Momin A.A."/>
            <person name="Negrao S."/>
            <person name="Al-Babili S."/>
            <person name="Gehring C."/>
            <person name="Roessner U."/>
            <person name="Jung C."/>
            <person name="Murphy K."/>
            <person name="Arold S.T."/>
            <person name="Gojobori T."/>
            <person name="van der Linden C.G."/>
            <person name="van Loo E.N."/>
            <person name="Jellen E.N."/>
            <person name="Maughan P.J."/>
            <person name="Tester M."/>
        </authorList>
    </citation>
    <scope>NUCLEOTIDE SEQUENCE [LARGE SCALE GENOMIC DNA]</scope>
    <source>
        <strain evidence="3">cv. PI 614886</strain>
    </source>
</reference>
<keyword evidence="4" id="KW-1185">Reference proteome</keyword>
<dbReference type="InterPro" id="IPR054722">
    <property type="entry name" value="PolX-like_BBD"/>
</dbReference>
<dbReference type="Proteomes" id="UP000596660">
    <property type="component" value="Unplaced"/>
</dbReference>
<evidence type="ECO:0000259" key="2">
    <source>
        <dbReference type="Pfam" id="PF22936"/>
    </source>
</evidence>
<organism evidence="3 4">
    <name type="scientific">Chenopodium quinoa</name>
    <name type="common">Quinoa</name>
    <dbReference type="NCBI Taxonomy" id="63459"/>
    <lineage>
        <taxon>Eukaryota</taxon>
        <taxon>Viridiplantae</taxon>
        <taxon>Streptophyta</taxon>
        <taxon>Embryophyta</taxon>
        <taxon>Tracheophyta</taxon>
        <taxon>Spermatophyta</taxon>
        <taxon>Magnoliopsida</taxon>
        <taxon>eudicotyledons</taxon>
        <taxon>Gunneridae</taxon>
        <taxon>Pentapetalae</taxon>
        <taxon>Caryophyllales</taxon>
        <taxon>Chenopodiaceae</taxon>
        <taxon>Chenopodioideae</taxon>
        <taxon>Atripliceae</taxon>
        <taxon>Chenopodium</taxon>
    </lineage>
</organism>
<evidence type="ECO:0000313" key="3">
    <source>
        <dbReference type="EnsemblPlants" id="AUR62041128-RA:cds"/>
    </source>
</evidence>
<dbReference type="PANTHER" id="PTHR47592">
    <property type="entry name" value="PBF68 PROTEIN"/>
    <property type="match status" value="1"/>
</dbReference>
<accession>A0A803N665</accession>
<dbReference type="Pfam" id="PF22936">
    <property type="entry name" value="Pol_BBD"/>
    <property type="match status" value="1"/>
</dbReference>